<dbReference type="Gene3D" id="2.20.20.130">
    <property type="match status" value="1"/>
</dbReference>
<dbReference type="PROSITE" id="PS51257">
    <property type="entry name" value="PROKAR_LIPOPROTEIN"/>
    <property type="match status" value="1"/>
</dbReference>
<accession>A0A1P9WT22</accession>
<dbReference type="Pfam" id="PF14322">
    <property type="entry name" value="SusD-like_3"/>
    <property type="match status" value="1"/>
</dbReference>
<dbReference type="KEGG" id="smon:AWR27_03635"/>
<keyword evidence="5" id="KW-0998">Cell outer membrane</keyword>
<evidence type="ECO:0000313" key="9">
    <source>
        <dbReference type="Proteomes" id="UP000187941"/>
    </source>
</evidence>
<organism evidence="8 9">
    <name type="scientific">Spirosoma montaniterrae</name>
    <dbReference type="NCBI Taxonomy" id="1178516"/>
    <lineage>
        <taxon>Bacteria</taxon>
        <taxon>Pseudomonadati</taxon>
        <taxon>Bacteroidota</taxon>
        <taxon>Cytophagia</taxon>
        <taxon>Cytophagales</taxon>
        <taxon>Cytophagaceae</taxon>
        <taxon>Spirosoma</taxon>
    </lineage>
</organism>
<dbReference type="CDD" id="cd08977">
    <property type="entry name" value="SusD"/>
    <property type="match status" value="1"/>
</dbReference>
<feature type="domain" description="RagB/SusD" evidence="6">
    <location>
        <begin position="364"/>
        <end position="490"/>
    </location>
</feature>
<dbReference type="OrthoDB" id="621570at2"/>
<evidence type="ECO:0000256" key="4">
    <source>
        <dbReference type="ARBA" id="ARBA00023136"/>
    </source>
</evidence>
<feature type="domain" description="SusD-like N-terminal" evidence="7">
    <location>
        <begin position="27"/>
        <end position="235"/>
    </location>
</feature>
<dbReference type="RefSeq" id="WP_083732740.1">
    <property type="nucleotide sequence ID" value="NZ_CP014263.1"/>
</dbReference>
<comment type="similarity">
    <text evidence="2">Belongs to the SusD family.</text>
</comment>
<evidence type="ECO:0000256" key="1">
    <source>
        <dbReference type="ARBA" id="ARBA00004442"/>
    </source>
</evidence>
<keyword evidence="3" id="KW-0732">Signal</keyword>
<comment type="subcellular location">
    <subcellularLocation>
        <location evidence="1">Cell outer membrane</location>
    </subcellularLocation>
</comment>
<proteinExistence type="inferred from homology"/>
<dbReference type="InterPro" id="IPR012944">
    <property type="entry name" value="SusD_RagB_dom"/>
</dbReference>
<dbReference type="Gene3D" id="1.25.40.390">
    <property type="match status" value="1"/>
</dbReference>
<keyword evidence="4" id="KW-0472">Membrane</keyword>
<gene>
    <name evidence="8" type="ORF">AWR27_03635</name>
</gene>
<protein>
    <submittedName>
        <fullName evidence="8">Carbohydrate-binding protein SusD</fullName>
    </submittedName>
</protein>
<dbReference type="InterPro" id="IPR011990">
    <property type="entry name" value="TPR-like_helical_dom_sf"/>
</dbReference>
<evidence type="ECO:0000259" key="6">
    <source>
        <dbReference type="Pfam" id="PF07980"/>
    </source>
</evidence>
<dbReference type="SUPFAM" id="SSF48452">
    <property type="entry name" value="TPR-like"/>
    <property type="match status" value="1"/>
</dbReference>
<dbReference type="Gene3D" id="1.25.40.900">
    <property type="match status" value="1"/>
</dbReference>
<evidence type="ECO:0000256" key="3">
    <source>
        <dbReference type="ARBA" id="ARBA00022729"/>
    </source>
</evidence>
<dbReference type="GO" id="GO:0009279">
    <property type="term" value="C:cell outer membrane"/>
    <property type="evidence" value="ECO:0007669"/>
    <property type="project" value="UniProtKB-SubCell"/>
</dbReference>
<dbReference type="Proteomes" id="UP000187941">
    <property type="component" value="Chromosome"/>
</dbReference>
<keyword evidence="9" id="KW-1185">Reference proteome</keyword>
<dbReference type="EMBL" id="CP014263">
    <property type="protein sequence ID" value="AQG78512.1"/>
    <property type="molecule type" value="Genomic_DNA"/>
</dbReference>
<dbReference type="InterPro" id="IPR033985">
    <property type="entry name" value="SusD-like_N"/>
</dbReference>
<name>A0A1P9WT22_9BACT</name>
<sequence>MNAYIKRFSAVAVATVALTLGSCSSLLEVKPQLQVDAQTALSTPDGLDGALNGVYDRLQSLRVYGRDLIAIPEALADNGRATNKSGRLNAEYRNNLQSHFANWTTAYFAINQANLVLENIPRVFTGTDQTTVTRRNGIEGQAQFLRALLYFDLMRAYAYEPGVEVAAQNRGGVPLLLTGVLDQSQVTLPARASIEEVYTQIYKDLNEASTKLTNTQAPAYATQASALALLSRVALYRKDYATAVKAATDALATNVGRFLDQSSYIGGWRSARHPESIFELVYTIPENTGVNESLQTTYTTLVELGNRARTGGFGDLVPTASLLADLESERASATAPVPDIRRQLYELGTTGRGTAEIECTKFLGKNGTVNLDNIPLIRVSELYLNRAEANAMLGNDAAALTDVNAIRTRSGLTARTVLTGAPLLTEILKQRRIEFAFEGHRWFDLKRRGQDIVKTGAGVTTVPYTDIRILANIPVNELQTNRNIRQNAGY</sequence>
<dbReference type="AlphaFoldDB" id="A0A1P9WT22"/>
<dbReference type="Pfam" id="PF07980">
    <property type="entry name" value="SusD_RagB"/>
    <property type="match status" value="1"/>
</dbReference>
<dbReference type="STRING" id="1178516.AWR27_03635"/>
<evidence type="ECO:0000256" key="5">
    <source>
        <dbReference type="ARBA" id="ARBA00023237"/>
    </source>
</evidence>
<reference evidence="8 9" key="1">
    <citation type="submission" date="2016-01" db="EMBL/GenBank/DDBJ databases">
        <authorList>
            <person name="Oliw E.H."/>
        </authorList>
    </citation>
    <scope>NUCLEOTIDE SEQUENCE [LARGE SCALE GENOMIC DNA]</scope>
    <source>
        <strain evidence="8 9">DY10</strain>
    </source>
</reference>
<evidence type="ECO:0000313" key="8">
    <source>
        <dbReference type="EMBL" id="AQG78512.1"/>
    </source>
</evidence>
<evidence type="ECO:0000259" key="7">
    <source>
        <dbReference type="Pfam" id="PF14322"/>
    </source>
</evidence>
<evidence type="ECO:0000256" key="2">
    <source>
        <dbReference type="ARBA" id="ARBA00006275"/>
    </source>
</evidence>